<sequence length="120" mass="14024">MSMEEDYLLKQLKMIGEAAGNAIATTFNLERSKVDLGQEEDENGNLISGNELLEEYLNKRKIHKAFLLIKSKKYSLSYLEMSTLTTYFIKFLQELSNEEKLELEIDSKKIDYYKLKLNEL</sequence>
<dbReference type="RefSeq" id="WP_126822819.1">
    <property type="nucleotide sequence ID" value="NZ_JBHLWU010000001.1"/>
</dbReference>
<dbReference type="OrthoDB" id="2186773at2"/>
<evidence type="ECO:0000313" key="1">
    <source>
        <dbReference type="EMBL" id="RSU08325.1"/>
    </source>
</evidence>
<reference evidence="1 2" key="1">
    <citation type="submission" date="2017-05" db="EMBL/GenBank/DDBJ databases">
        <title>Vagococcus spp. assemblies.</title>
        <authorList>
            <person name="Gulvik C.A."/>
        </authorList>
    </citation>
    <scope>NUCLEOTIDE SEQUENCE [LARGE SCALE GENOMIC DNA]</scope>
    <source>
        <strain evidence="1 2">DSM 24756</strain>
    </source>
</reference>
<organism evidence="1 2">
    <name type="scientific">Vagococcus entomophilus</name>
    <dbReference type="NCBI Taxonomy" id="1160095"/>
    <lineage>
        <taxon>Bacteria</taxon>
        <taxon>Bacillati</taxon>
        <taxon>Bacillota</taxon>
        <taxon>Bacilli</taxon>
        <taxon>Lactobacillales</taxon>
        <taxon>Enterococcaceae</taxon>
        <taxon>Vagococcus</taxon>
    </lineage>
</organism>
<proteinExistence type="predicted"/>
<keyword evidence="2" id="KW-1185">Reference proteome</keyword>
<comment type="caution">
    <text evidence="1">The sequence shown here is derived from an EMBL/GenBank/DDBJ whole genome shotgun (WGS) entry which is preliminary data.</text>
</comment>
<name>A0A430AJQ9_9ENTE</name>
<accession>A0A430AJQ9</accession>
<dbReference type="AlphaFoldDB" id="A0A430AJQ9"/>
<gene>
    <name evidence="1" type="ORF">CBF30_03535</name>
</gene>
<protein>
    <submittedName>
        <fullName evidence="1">Uncharacterized protein</fullName>
    </submittedName>
</protein>
<evidence type="ECO:0000313" key="2">
    <source>
        <dbReference type="Proteomes" id="UP000288669"/>
    </source>
</evidence>
<dbReference type="EMBL" id="NGJZ01000001">
    <property type="protein sequence ID" value="RSU08325.1"/>
    <property type="molecule type" value="Genomic_DNA"/>
</dbReference>
<dbReference type="Proteomes" id="UP000288669">
    <property type="component" value="Unassembled WGS sequence"/>
</dbReference>